<dbReference type="Proteomes" id="UP000027222">
    <property type="component" value="Unassembled WGS sequence"/>
</dbReference>
<evidence type="ECO:0000313" key="1">
    <source>
        <dbReference type="EMBL" id="KDR78462.1"/>
    </source>
</evidence>
<proteinExistence type="predicted"/>
<gene>
    <name evidence="1" type="ORF">GALMADRAFT_137535</name>
</gene>
<dbReference type="AlphaFoldDB" id="A0A067T811"/>
<sequence length="194" mass="21522">MCNTTSLYLDVFVCRRHHRPPSVIFFSSPLNAAPHHTILTRSSLRLQVPITQHLNNKAATDYCIPFVHPQFIIALQKPYLKFIERILRILLPLILLLELEVQGRLGKILCIQGASYERIFVGDEGLEPTQSPDSTGTVALSSASLSHFDSHPSSTARSGRYSRQLYRVCAWRAAGTSSLWAHPARVSAGLSGGM</sequence>
<dbReference type="EMBL" id="KL142374">
    <property type="protein sequence ID" value="KDR78462.1"/>
    <property type="molecule type" value="Genomic_DNA"/>
</dbReference>
<keyword evidence="2" id="KW-1185">Reference proteome</keyword>
<accession>A0A067T811</accession>
<name>A0A067T811_GALM3</name>
<dbReference type="HOGENOM" id="CLU_1402541_0_0_1"/>
<organism evidence="1 2">
    <name type="scientific">Galerina marginata (strain CBS 339.88)</name>
    <dbReference type="NCBI Taxonomy" id="685588"/>
    <lineage>
        <taxon>Eukaryota</taxon>
        <taxon>Fungi</taxon>
        <taxon>Dikarya</taxon>
        <taxon>Basidiomycota</taxon>
        <taxon>Agaricomycotina</taxon>
        <taxon>Agaricomycetes</taxon>
        <taxon>Agaricomycetidae</taxon>
        <taxon>Agaricales</taxon>
        <taxon>Agaricineae</taxon>
        <taxon>Strophariaceae</taxon>
        <taxon>Galerina</taxon>
    </lineage>
</organism>
<reference evidence="2" key="1">
    <citation type="journal article" date="2014" name="Proc. Natl. Acad. Sci. U.S.A.">
        <title>Extensive sampling of basidiomycete genomes demonstrates inadequacy of the white-rot/brown-rot paradigm for wood decay fungi.</title>
        <authorList>
            <person name="Riley R."/>
            <person name="Salamov A.A."/>
            <person name="Brown D.W."/>
            <person name="Nagy L.G."/>
            <person name="Floudas D."/>
            <person name="Held B.W."/>
            <person name="Levasseur A."/>
            <person name="Lombard V."/>
            <person name="Morin E."/>
            <person name="Otillar R."/>
            <person name="Lindquist E.A."/>
            <person name="Sun H."/>
            <person name="LaButti K.M."/>
            <person name="Schmutz J."/>
            <person name="Jabbour D."/>
            <person name="Luo H."/>
            <person name="Baker S.E."/>
            <person name="Pisabarro A.G."/>
            <person name="Walton J.D."/>
            <person name="Blanchette R.A."/>
            <person name="Henrissat B."/>
            <person name="Martin F."/>
            <person name="Cullen D."/>
            <person name="Hibbett D.S."/>
            <person name="Grigoriev I.V."/>
        </authorList>
    </citation>
    <scope>NUCLEOTIDE SEQUENCE [LARGE SCALE GENOMIC DNA]</scope>
    <source>
        <strain evidence="2">CBS 339.88</strain>
    </source>
</reference>
<protein>
    <submittedName>
        <fullName evidence="1">Uncharacterized protein</fullName>
    </submittedName>
</protein>
<evidence type="ECO:0000313" key="2">
    <source>
        <dbReference type="Proteomes" id="UP000027222"/>
    </source>
</evidence>